<dbReference type="PROSITE" id="PS51128">
    <property type="entry name" value="ZF_DKSA_2"/>
    <property type="match status" value="1"/>
</dbReference>
<dbReference type="RefSeq" id="WP_108576525.1">
    <property type="nucleotide sequence ID" value="NZ_CP026952.1"/>
</dbReference>
<gene>
    <name evidence="1" type="ORF">C3E78_00770</name>
</gene>
<organism evidence="1 2">
    <name type="scientific">Aeromicrobium chenweiae</name>
    <dbReference type="NCBI Taxonomy" id="2079793"/>
    <lineage>
        <taxon>Bacteria</taxon>
        <taxon>Bacillati</taxon>
        <taxon>Actinomycetota</taxon>
        <taxon>Actinomycetes</taxon>
        <taxon>Propionibacteriales</taxon>
        <taxon>Nocardioidaceae</taxon>
        <taxon>Aeromicrobium</taxon>
    </lineage>
</organism>
<dbReference type="AlphaFoldDB" id="A0A2S0WHR9"/>
<keyword evidence="2" id="KW-1185">Reference proteome</keyword>
<dbReference type="InterPro" id="IPR020458">
    <property type="entry name" value="Znf_DskA_TraR_CS"/>
</dbReference>
<dbReference type="KEGG" id="aez:C3E78_00770"/>
<dbReference type="Gene3D" id="1.20.120.910">
    <property type="entry name" value="DksA, coiled-coil domain"/>
    <property type="match status" value="1"/>
</dbReference>
<dbReference type="SUPFAM" id="SSF57716">
    <property type="entry name" value="Glucocorticoid receptor-like (DNA-binding domain)"/>
    <property type="match status" value="1"/>
</dbReference>
<dbReference type="Proteomes" id="UP000244384">
    <property type="component" value="Chromosome"/>
</dbReference>
<dbReference type="EMBL" id="CP026952">
    <property type="protein sequence ID" value="AWB90879.1"/>
    <property type="molecule type" value="Genomic_DNA"/>
</dbReference>
<dbReference type="Pfam" id="PF01258">
    <property type="entry name" value="zf-dskA_traR"/>
    <property type="match status" value="1"/>
</dbReference>
<proteinExistence type="predicted"/>
<dbReference type="InterPro" id="IPR000962">
    <property type="entry name" value="Znf_DskA_TraR"/>
</dbReference>
<dbReference type="PANTHER" id="PTHR33823">
    <property type="entry name" value="RNA POLYMERASE-BINDING TRANSCRIPTION FACTOR DKSA-RELATED"/>
    <property type="match status" value="1"/>
</dbReference>
<dbReference type="OrthoDB" id="9803742at2"/>
<name>A0A2S0WHR9_9ACTN</name>
<evidence type="ECO:0000313" key="1">
    <source>
        <dbReference type="EMBL" id="AWB90879.1"/>
    </source>
</evidence>
<accession>A0A2S0WHR9</accession>
<dbReference type="GO" id="GO:0008270">
    <property type="term" value="F:zinc ion binding"/>
    <property type="evidence" value="ECO:0007669"/>
    <property type="project" value="InterPro"/>
</dbReference>
<dbReference type="PROSITE" id="PS01102">
    <property type="entry name" value="ZF_DKSA_1"/>
    <property type="match status" value="1"/>
</dbReference>
<accession>A0A5F2EVF4</accession>
<protein>
    <submittedName>
        <fullName evidence="1">Uncharacterized protein</fullName>
    </submittedName>
</protein>
<evidence type="ECO:0000313" key="2">
    <source>
        <dbReference type="Proteomes" id="UP000244384"/>
    </source>
</evidence>
<sequence>MTAELQEPTDSPWTAAELKAIRDGLEAAVVRLNTELALLGSDLGTTAGAPPIEVLVDDLDVASQRSERLQDAVQAENLAAILQQTQHVLDRLSDGQYGVCESCTGAIGRPRLEAFPRATLCMTCAH</sequence>
<reference evidence="2" key="1">
    <citation type="submission" date="2018-01" db="EMBL/GenBank/DDBJ databases">
        <authorList>
            <person name="Li J."/>
        </authorList>
    </citation>
    <scope>NUCLEOTIDE SEQUENCE [LARGE SCALE GENOMIC DNA]</scope>
    <source>
        <strain evidence="2">592</strain>
    </source>
</reference>
<dbReference type="PANTHER" id="PTHR33823:SF2">
    <property type="entry name" value="RNA POLYMERASE-BINDING TRANSCRIPTION FACTOR DKSA"/>
    <property type="match status" value="1"/>
</dbReference>